<accession>S5LZS6</accession>
<reference evidence="2 3" key="1">
    <citation type="journal article" date="2013" name="Genome Biol. Evol.">
        <title>Comparison of metabolic capacities and inference of gene content evolution in mosquito-associated Spiroplasma diminutum and S. taiwanense.</title>
        <authorList>
            <person name="Lo W.S."/>
            <person name="Ku C."/>
            <person name="Chen L.L."/>
            <person name="Chang T.H."/>
            <person name="Kuo C.H."/>
        </authorList>
    </citation>
    <scope>NUCLEOTIDE SEQUENCE [LARGE SCALE GENOMIC DNA]</scope>
    <source>
        <strain evidence="2">CT-1</strain>
    </source>
</reference>
<dbReference type="HOGENOM" id="CLU_2453123_0_0_14"/>
<evidence type="ECO:0000313" key="2">
    <source>
        <dbReference type="EMBL" id="AGR41207.1"/>
    </source>
</evidence>
<name>S5LZS6_9MOLU</name>
<gene>
    <name evidence="2" type="ORF">STAIW_v1c05850</name>
</gene>
<keyword evidence="1" id="KW-0812">Transmembrane</keyword>
<organism evidence="2 3">
    <name type="scientific">Spiroplasma taiwanense CT-1</name>
    <dbReference type="NCBI Taxonomy" id="1276220"/>
    <lineage>
        <taxon>Bacteria</taxon>
        <taxon>Bacillati</taxon>
        <taxon>Mycoplasmatota</taxon>
        <taxon>Mollicutes</taxon>
        <taxon>Entomoplasmatales</taxon>
        <taxon>Spiroplasmataceae</taxon>
        <taxon>Spiroplasma</taxon>
    </lineage>
</organism>
<evidence type="ECO:0000313" key="3">
    <source>
        <dbReference type="Proteomes" id="UP000014984"/>
    </source>
</evidence>
<evidence type="ECO:0000256" key="1">
    <source>
        <dbReference type="SAM" id="Phobius"/>
    </source>
</evidence>
<dbReference type="KEGG" id="stai:STAIW_v1c05850"/>
<dbReference type="AlphaFoldDB" id="S5LZS6"/>
<keyword evidence="1" id="KW-1133">Transmembrane helix</keyword>
<sequence length="89" mass="10714">MKEENKESLKILFLNTISSIFCRLTYLIPVLIIGIFFRWTSWNMFIWLTSFQFLPITLIVISLIYQLKFLKNINKNGYKILFIFLPLVF</sequence>
<keyword evidence="1" id="KW-0472">Membrane</keyword>
<dbReference type="PATRIC" id="fig|1276220.3.peg.596"/>
<dbReference type="EMBL" id="CP005074">
    <property type="protein sequence ID" value="AGR41207.1"/>
    <property type="molecule type" value="Genomic_DNA"/>
</dbReference>
<feature type="transmembrane region" description="Helical" evidence="1">
    <location>
        <begin position="12"/>
        <end position="39"/>
    </location>
</feature>
<dbReference type="Proteomes" id="UP000014984">
    <property type="component" value="Chromosome"/>
</dbReference>
<dbReference type="RefSeq" id="WP_020834346.1">
    <property type="nucleotide sequence ID" value="NC_021846.1"/>
</dbReference>
<feature type="transmembrane region" description="Helical" evidence="1">
    <location>
        <begin position="45"/>
        <end position="65"/>
    </location>
</feature>
<keyword evidence="3" id="KW-1185">Reference proteome</keyword>
<proteinExistence type="predicted"/>
<evidence type="ECO:0008006" key="4">
    <source>
        <dbReference type="Google" id="ProtNLM"/>
    </source>
</evidence>
<protein>
    <recommendedName>
        <fullName evidence="4">Transmembrane protein</fullName>
    </recommendedName>
</protein>